<organism evidence="2 3">
    <name type="scientific">Nostoc piscinale CENA21</name>
    <dbReference type="NCBI Taxonomy" id="224013"/>
    <lineage>
        <taxon>Bacteria</taxon>
        <taxon>Bacillati</taxon>
        <taxon>Cyanobacteriota</taxon>
        <taxon>Cyanophyceae</taxon>
        <taxon>Nostocales</taxon>
        <taxon>Nostocaceae</taxon>
        <taxon>Nostoc</taxon>
    </lineage>
</organism>
<proteinExistence type="predicted"/>
<dbReference type="STRING" id="224013.ACX27_15215"/>
<dbReference type="PATRIC" id="fig|224013.5.peg.3671"/>
<evidence type="ECO:0000313" key="2">
    <source>
        <dbReference type="EMBL" id="ALF53897.1"/>
    </source>
</evidence>
<reference evidence="3" key="1">
    <citation type="submission" date="2015-07" db="EMBL/GenBank/DDBJ databases">
        <title>Genome Of Nitrogen-Fixing Cyanobacterium Nostoc piscinale CENA21 From Solimoes/Amazon River Floodplain Sediments And Comparative Genomics To Uncover Biosynthetic Natural Products Potential.</title>
        <authorList>
            <person name="Leao T.F."/>
            <person name="Leao P.N."/>
            <person name="Guimaraes P.I."/>
            <person name="de Melo A.G.C."/>
            <person name="Ramos R.T.J."/>
            <person name="Silva A."/>
            <person name="Fiore M.F."/>
            <person name="Schneider M.P.C."/>
        </authorList>
    </citation>
    <scope>NUCLEOTIDE SEQUENCE [LARGE SCALE GENOMIC DNA]</scope>
    <source>
        <strain evidence="3">CENA21</strain>
    </source>
</reference>
<keyword evidence="3" id="KW-1185">Reference proteome</keyword>
<dbReference type="OrthoDB" id="516702at2"/>
<reference evidence="2 3" key="2">
    <citation type="journal article" date="2016" name="Genome Announc.">
        <title>Draft Genome Sequence of the N2-Fixing Cyanobacterium Nostoc piscinale CENA21, Isolated from the Brazilian Amazon Floodplain.</title>
        <authorList>
            <person name="Leao T."/>
            <person name="Guimaraes P.I."/>
            <person name="de Melo A.G."/>
            <person name="Ramos R.T."/>
            <person name="Leao P.N."/>
            <person name="Silva A."/>
            <person name="Fiore M.F."/>
            <person name="Schneider M.P."/>
        </authorList>
    </citation>
    <scope>NUCLEOTIDE SEQUENCE [LARGE SCALE GENOMIC DNA]</scope>
    <source>
        <strain evidence="2 3">CENA21</strain>
    </source>
</reference>
<dbReference type="Proteomes" id="UP000062645">
    <property type="component" value="Chromosome"/>
</dbReference>
<sequence>MTQLQQSAQSKLEQYLRDEDLNQTIRSKPTQPPVPHREPIKHLLMGSPKAVTNTIYRLQVVGYASVGDWSPLLPTGNADEVMSILIWQVLT</sequence>
<protein>
    <submittedName>
        <fullName evidence="2">Uncharacterized protein</fullName>
    </submittedName>
</protein>
<accession>A0A0M3V5L9</accession>
<evidence type="ECO:0000313" key="3">
    <source>
        <dbReference type="Proteomes" id="UP000062645"/>
    </source>
</evidence>
<gene>
    <name evidence="2" type="ORF">ACX27_15215</name>
</gene>
<dbReference type="AlphaFoldDB" id="A0A0M3V5L9"/>
<dbReference type="KEGG" id="npz:ACX27_15215"/>
<evidence type="ECO:0000256" key="1">
    <source>
        <dbReference type="SAM" id="MobiDB-lite"/>
    </source>
</evidence>
<name>A0A0M3V5L9_9NOSO</name>
<dbReference type="RefSeq" id="WP_062294065.1">
    <property type="nucleotide sequence ID" value="NZ_CP012036.1"/>
</dbReference>
<feature type="compositionally biased region" description="Polar residues" evidence="1">
    <location>
        <begin position="1"/>
        <end position="12"/>
    </location>
</feature>
<feature type="region of interest" description="Disordered" evidence="1">
    <location>
        <begin position="1"/>
        <end position="39"/>
    </location>
</feature>
<dbReference type="EMBL" id="CP012036">
    <property type="protein sequence ID" value="ALF53897.1"/>
    <property type="molecule type" value="Genomic_DNA"/>
</dbReference>